<evidence type="ECO:0000256" key="6">
    <source>
        <dbReference type="PIRNR" id="PIRNR018968"/>
    </source>
</evidence>
<dbReference type="GO" id="GO:0055085">
    <property type="term" value="P:transmembrane transport"/>
    <property type="evidence" value="ECO:0007669"/>
    <property type="project" value="UniProtKB-UniRule"/>
</dbReference>
<evidence type="ECO:0000256" key="5">
    <source>
        <dbReference type="ARBA" id="ARBA00023136"/>
    </source>
</evidence>
<feature type="transmembrane region" description="Helical" evidence="6">
    <location>
        <begin position="21"/>
        <end position="40"/>
    </location>
</feature>
<keyword evidence="6" id="KW-0813">Transport</keyword>
<dbReference type="Pfam" id="PF02687">
    <property type="entry name" value="FtsX"/>
    <property type="match status" value="1"/>
</dbReference>
<dbReference type="GO" id="GO:0005886">
    <property type="term" value="C:plasma membrane"/>
    <property type="evidence" value="ECO:0007669"/>
    <property type="project" value="UniProtKB-SubCell"/>
</dbReference>
<comment type="similarity">
    <text evidence="6">Belongs to the ABC-4 integral membrane protein family.</text>
</comment>
<evidence type="ECO:0000256" key="1">
    <source>
        <dbReference type="ARBA" id="ARBA00004651"/>
    </source>
</evidence>
<feature type="transmembrane region" description="Helical" evidence="6">
    <location>
        <begin position="592"/>
        <end position="618"/>
    </location>
</feature>
<feature type="transmembrane region" description="Helical" evidence="6">
    <location>
        <begin position="105"/>
        <end position="131"/>
    </location>
</feature>
<dbReference type="PIRSF" id="PIRSF018968">
    <property type="entry name" value="ABC_permease_BceB"/>
    <property type="match status" value="1"/>
</dbReference>
<gene>
    <name evidence="8" type="ORF">HF992_06655</name>
</gene>
<accession>A0A7X6S1U0</accession>
<feature type="transmembrane region" description="Helical" evidence="6">
    <location>
        <begin position="192"/>
        <end position="211"/>
    </location>
</feature>
<reference evidence="8 9" key="1">
    <citation type="submission" date="2020-04" db="EMBL/GenBank/DDBJ databases">
        <title>MicrobeNet Type strains.</title>
        <authorList>
            <person name="Nicholson A.C."/>
        </authorList>
    </citation>
    <scope>NUCLEOTIDE SEQUENCE [LARGE SCALE GENOMIC DNA]</scope>
    <source>
        <strain evidence="8 9">CCUG 69612</strain>
    </source>
</reference>
<keyword evidence="2 6" id="KW-1003">Cell membrane</keyword>
<feature type="transmembrane region" description="Helical" evidence="6">
    <location>
        <begin position="279"/>
        <end position="306"/>
    </location>
</feature>
<evidence type="ECO:0000256" key="2">
    <source>
        <dbReference type="ARBA" id="ARBA00022475"/>
    </source>
</evidence>
<proteinExistence type="inferred from homology"/>
<evidence type="ECO:0000256" key="3">
    <source>
        <dbReference type="ARBA" id="ARBA00022692"/>
    </source>
</evidence>
<keyword evidence="3 6" id="KW-0812">Transmembrane</keyword>
<comment type="caution">
    <text evidence="8">The sequence shown here is derived from an EMBL/GenBank/DDBJ whole genome shotgun (WGS) entry which is preliminary data.</text>
</comment>
<dbReference type="AlphaFoldDB" id="A0A7X6S1U0"/>
<keyword evidence="5 6" id="KW-0472">Membrane</keyword>
<protein>
    <submittedName>
        <fullName evidence="8">ABC transporter permease</fullName>
    </submittedName>
</protein>
<evidence type="ECO:0000313" key="8">
    <source>
        <dbReference type="EMBL" id="NKZ20521.1"/>
    </source>
</evidence>
<evidence type="ECO:0000256" key="4">
    <source>
        <dbReference type="ARBA" id="ARBA00022989"/>
    </source>
</evidence>
<dbReference type="PANTHER" id="PTHR46795">
    <property type="entry name" value="ABC TRANSPORTER PERMEASE-RELATED-RELATED"/>
    <property type="match status" value="1"/>
</dbReference>
<dbReference type="InterPro" id="IPR003838">
    <property type="entry name" value="ABC3_permease_C"/>
</dbReference>
<keyword evidence="9" id="KW-1185">Reference proteome</keyword>
<dbReference type="RefSeq" id="WP_168549274.1">
    <property type="nucleotide sequence ID" value="NZ_JAAXPR010000010.1"/>
</dbReference>
<feature type="transmembrane region" description="Helical" evidence="6">
    <location>
        <begin position="223"/>
        <end position="249"/>
    </location>
</feature>
<feature type="transmembrane region" description="Helical" evidence="6">
    <location>
        <begin position="52"/>
        <end position="72"/>
    </location>
</feature>
<feature type="domain" description="ABC3 transporter permease C-terminal" evidence="7">
    <location>
        <begin position="56"/>
        <end position="171"/>
    </location>
</feature>
<dbReference type="EMBL" id="JAAXPR010000010">
    <property type="protein sequence ID" value="NKZ20521.1"/>
    <property type="molecule type" value="Genomic_DNA"/>
</dbReference>
<feature type="transmembrane region" description="Helical" evidence="6">
    <location>
        <begin position="630"/>
        <end position="651"/>
    </location>
</feature>
<dbReference type="Proteomes" id="UP000522720">
    <property type="component" value="Unassembled WGS sequence"/>
</dbReference>
<dbReference type="PANTHER" id="PTHR46795:SF3">
    <property type="entry name" value="ABC TRANSPORTER PERMEASE"/>
    <property type="match status" value="1"/>
</dbReference>
<feature type="transmembrane region" description="Helical" evidence="6">
    <location>
        <begin position="151"/>
        <end position="171"/>
    </location>
</feature>
<keyword evidence="4 6" id="KW-1133">Transmembrane helix</keyword>
<organism evidence="8 9">
    <name type="scientific">Streptococcus ovuberis</name>
    <dbReference type="NCBI Taxonomy" id="1936207"/>
    <lineage>
        <taxon>Bacteria</taxon>
        <taxon>Bacillati</taxon>
        <taxon>Bacillota</taxon>
        <taxon>Bacilli</taxon>
        <taxon>Lactobacillales</taxon>
        <taxon>Streptococcaceae</taxon>
        <taxon>Streptococcus</taxon>
    </lineage>
</organism>
<dbReference type="InterPro" id="IPR027022">
    <property type="entry name" value="ABC_permease_BceB-typ"/>
</dbReference>
<sequence length="661" mass="75450">MFFLKLALGNLKKSYQTYAPFILSSVTLFVLLNTINLIWLSPEVQARRTTPVLLQFAFWVIAIFSAIIVTYSHRFLIKQRFKEFGLYNVLGMNRKRIATIASIELALVGFGVILSGIVLATVLAKFLYLILVNLLQMEGFDLVIQPSGYHLSILLFVTLFSGLIALTGWQIGQLSSLDMLSTSRKGEKEPKGNVILGLLGIILIVTAYVFAVKEPVNFNEAYLKLIFLAVLAVIFGTYLFFVSFTTWFLKKQKQNKAYFYKRQHFIPVSQMLYRMKQNAFGLGNITILATMVMVTLIATSTIYFMVSASVDQQYPKDKNTVIRQIFITDKEKAAQGIEALLTKLEPQPDSWSSILHYDEYPSLTNTEVLDLATAEDYRAVNRVQLIIITAEEYKRLEGIELDLDEHTVGYYHQTFSKDLKTKTIAIGTETVYAVKPITAATSIRQNLYMEPRPYALIVVKDMERLAEFAMHYAISKGYAPASNAEQNFPLSYSTTVQLTSDQYQQLQNLTYQDKDYSYILNNREESIQDNLSFTGTFIFIGFIIGMSFLLGACLIMYFKQISEGYEDKKAYKVLQEIGMSPKMVKKTISSQVWIIFFLPLIVSVSHVSFALFLIGRIIREMGILDNQILLQMTGITMASFIFLYFIIYRLTSRAYYKIIER</sequence>
<dbReference type="InterPro" id="IPR052536">
    <property type="entry name" value="ABC-4_Integral_Memb_Prot"/>
</dbReference>
<comment type="subcellular location">
    <subcellularLocation>
        <location evidence="1 6">Cell membrane</location>
        <topology evidence="1 6">Multi-pass membrane protein</topology>
    </subcellularLocation>
</comment>
<evidence type="ECO:0000313" key="9">
    <source>
        <dbReference type="Proteomes" id="UP000522720"/>
    </source>
</evidence>
<evidence type="ECO:0000259" key="7">
    <source>
        <dbReference type="Pfam" id="PF02687"/>
    </source>
</evidence>
<feature type="transmembrane region" description="Helical" evidence="6">
    <location>
        <begin position="537"/>
        <end position="558"/>
    </location>
</feature>
<name>A0A7X6S1U0_9STRE</name>